<keyword evidence="7" id="KW-0548">Nucleotidyltransferase</keyword>
<dbReference type="PANTHER" id="PTHR11076">
    <property type="entry name" value="DNA REPAIR POLYMERASE UMUC / TRANSFERASE FAMILY MEMBER"/>
    <property type="match status" value="1"/>
</dbReference>
<evidence type="ECO:0000313" key="7">
    <source>
        <dbReference type="EMBL" id="AKE51955.1"/>
    </source>
</evidence>
<dbReference type="PROSITE" id="PS50173">
    <property type="entry name" value="UMUC"/>
    <property type="match status" value="1"/>
</dbReference>
<keyword evidence="2" id="KW-0227">DNA damage</keyword>
<dbReference type="HOGENOM" id="CLU_012348_3_0_6"/>
<dbReference type="RefSeq" id="WP_046561077.1">
    <property type="nucleotide sequence ID" value="NZ_CP010975.1"/>
</dbReference>
<dbReference type="PANTHER" id="PTHR11076:SF34">
    <property type="entry name" value="PROTEIN UMUC"/>
    <property type="match status" value="1"/>
</dbReference>
<comment type="similarity">
    <text evidence="1">Belongs to the DNA polymerase type-Y family.</text>
</comment>
<evidence type="ECO:0000256" key="1">
    <source>
        <dbReference type="ARBA" id="ARBA00010945"/>
    </source>
</evidence>
<dbReference type="InterPro" id="IPR025188">
    <property type="entry name" value="DUF4113"/>
</dbReference>
<dbReference type="Proteomes" id="UP000034071">
    <property type="component" value="Chromosome"/>
</dbReference>
<dbReference type="InterPro" id="IPR043502">
    <property type="entry name" value="DNA/RNA_pol_sf"/>
</dbReference>
<organism evidence="7 8">
    <name type="scientific">Kangiella geojedonensis</name>
    <dbReference type="NCBI Taxonomy" id="914150"/>
    <lineage>
        <taxon>Bacteria</taxon>
        <taxon>Pseudomonadati</taxon>
        <taxon>Pseudomonadota</taxon>
        <taxon>Gammaproteobacteria</taxon>
        <taxon>Kangiellales</taxon>
        <taxon>Kangiellaceae</taxon>
        <taxon>Kangiella</taxon>
    </lineage>
</organism>
<gene>
    <name evidence="7" type="ORF">TQ33_0991</name>
</gene>
<dbReference type="SUPFAM" id="SSF56672">
    <property type="entry name" value="DNA/RNA polymerases"/>
    <property type="match status" value="1"/>
</dbReference>
<dbReference type="CDD" id="cd01700">
    <property type="entry name" value="PolY_Pol_V_umuC"/>
    <property type="match status" value="1"/>
</dbReference>
<dbReference type="KEGG" id="kge:TQ33_0991"/>
<reference evidence="7 8" key="1">
    <citation type="submission" date="2015-02" db="EMBL/GenBank/DDBJ databases">
        <title>Complete genome sequence of Kangiella geojedonensis strain YCS-5T.</title>
        <authorList>
            <person name="Kim K.M."/>
        </authorList>
    </citation>
    <scope>NUCLEOTIDE SEQUENCE [LARGE SCALE GENOMIC DNA]</scope>
    <source>
        <strain evidence="7 8">YCS-5</strain>
    </source>
</reference>
<evidence type="ECO:0000313" key="8">
    <source>
        <dbReference type="Proteomes" id="UP000034071"/>
    </source>
</evidence>
<dbReference type="GO" id="GO:0009432">
    <property type="term" value="P:SOS response"/>
    <property type="evidence" value="ECO:0007669"/>
    <property type="project" value="UniProtKB-KW"/>
</dbReference>
<dbReference type="InterPro" id="IPR036775">
    <property type="entry name" value="DNA_pol_Y-fam_lit_finger_sf"/>
</dbReference>
<dbReference type="EMBL" id="CP010975">
    <property type="protein sequence ID" value="AKE51955.1"/>
    <property type="molecule type" value="Genomic_DNA"/>
</dbReference>
<keyword evidence="3" id="KW-0741">SOS mutagenesis</keyword>
<dbReference type="Gene3D" id="3.40.1170.60">
    <property type="match status" value="1"/>
</dbReference>
<proteinExistence type="inferred from homology"/>
<evidence type="ECO:0000256" key="2">
    <source>
        <dbReference type="ARBA" id="ARBA00022763"/>
    </source>
</evidence>
<dbReference type="GO" id="GO:0003684">
    <property type="term" value="F:damaged DNA binding"/>
    <property type="evidence" value="ECO:0007669"/>
    <property type="project" value="InterPro"/>
</dbReference>
<dbReference type="AlphaFoldDB" id="A0A0F6TQB1"/>
<feature type="domain" description="UmuC" evidence="6">
    <location>
        <begin position="9"/>
        <end position="193"/>
    </location>
</feature>
<dbReference type="Pfam" id="PF00817">
    <property type="entry name" value="IMS"/>
    <property type="match status" value="1"/>
</dbReference>
<dbReference type="PATRIC" id="fig|914150.5.peg.1005"/>
<dbReference type="GO" id="GO:0006281">
    <property type="term" value="P:DNA repair"/>
    <property type="evidence" value="ECO:0007669"/>
    <property type="project" value="UniProtKB-KW"/>
</dbReference>
<dbReference type="InterPro" id="IPR001126">
    <property type="entry name" value="UmuC"/>
</dbReference>
<dbReference type="Pfam" id="PF11799">
    <property type="entry name" value="IMS_C"/>
    <property type="match status" value="1"/>
</dbReference>
<evidence type="ECO:0000256" key="4">
    <source>
        <dbReference type="ARBA" id="ARBA00023204"/>
    </source>
</evidence>
<name>A0A0F6TQB1_9GAMM</name>
<keyword evidence="7" id="KW-0239">DNA-directed DNA polymerase</keyword>
<dbReference type="OrthoDB" id="9808813at2"/>
<sequence length="418" mass="47544">MATNQGPVYALCDVNSFYVACERLFRPDLRDKPVVVLSNNDGCAIAMCSFSKSLGIKIGTPYFEIKSLLKRHNIEWFSSNYGLYGDISQRFNWVLQQFTDKVSPYSVDESFLLFEGFNGDLDEHCLKLKNTVWEWLSLPICVGLGPTKTLAKVANHYAKKHKQSTHGVVNLCSTRNRQWALENLAVENIWGVGRRLSRKLKLQGIFTAWDLHNCDYKTLQRMFSVNMERTILELRGQPCLSFNEQPKPKQSILNSRSFGTAISSRSDLKEALSYHATRCCEKLRKQSSLANSIQFFLHTRDGNHPQVTLSLTEPSDDTSLFLQAIELGLKRVYDSSQTYKKAGVMLLGLEPSKGYQSDIFDQTRQRPELMESLDSINAKFGQDAIKFGSLGFDKRWAMRANARSPHYTSRWGDIVSVS</sequence>
<keyword evidence="7" id="KW-0808">Transferase</keyword>
<dbReference type="STRING" id="914150.TQ33_0991"/>
<dbReference type="InterPro" id="IPR050116">
    <property type="entry name" value="DNA_polymerase-Y"/>
</dbReference>
<keyword evidence="4" id="KW-0234">DNA repair</keyword>
<protein>
    <submittedName>
        <fullName evidence="7">DNA-directed DNA polymerase</fullName>
    </submittedName>
</protein>
<dbReference type="GO" id="GO:0005829">
    <property type="term" value="C:cytosol"/>
    <property type="evidence" value="ECO:0007669"/>
    <property type="project" value="TreeGrafter"/>
</dbReference>
<dbReference type="GO" id="GO:0003887">
    <property type="term" value="F:DNA-directed DNA polymerase activity"/>
    <property type="evidence" value="ECO:0007669"/>
    <property type="project" value="UniProtKB-KW"/>
</dbReference>
<evidence type="ECO:0000259" key="6">
    <source>
        <dbReference type="PROSITE" id="PS50173"/>
    </source>
</evidence>
<dbReference type="Gene3D" id="3.30.1490.100">
    <property type="entry name" value="DNA polymerase, Y-family, little finger domain"/>
    <property type="match status" value="1"/>
</dbReference>
<dbReference type="Pfam" id="PF13438">
    <property type="entry name" value="DUF4113"/>
    <property type="match status" value="1"/>
</dbReference>
<dbReference type="Gene3D" id="3.30.70.270">
    <property type="match status" value="1"/>
</dbReference>
<dbReference type="GO" id="GO:0042276">
    <property type="term" value="P:error-prone translesion synthesis"/>
    <property type="evidence" value="ECO:0007669"/>
    <property type="project" value="TreeGrafter"/>
</dbReference>
<accession>A0A0F6TQB1</accession>
<evidence type="ECO:0000256" key="3">
    <source>
        <dbReference type="ARBA" id="ARBA00023199"/>
    </source>
</evidence>
<dbReference type="InterPro" id="IPR043128">
    <property type="entry name" value="Rev_trsase/Diguanyl_cyclase"/>
</dbReference>
<dbReference type="InterPro" id="IPR017961">
    <property type="entry name" value="DNA_pol_Y-fam_little_finger"/>
</dbReference>
<keyword evidence="8" id="KW-1185">Reference proteome</keyword>
<keyword evidence="5" id="KW-0742">SOS response</keyword>
<dbReference type="Gene3D" id="1.10.150.20">
    <property type="entry name" value="5' to 3' exonuclease, C-terminal subdomain"/>
    <property type="match status" value="1"/>
</dbReference>
<evidence type="ECO:0000256" key="5">
    <source>
        <dbReference type="ARBA" id="ARBA00023236"/>
    </source>
</evidence>